<dbReference type="InterPro" id="IPR008257">
    <property type="entry name" value="Pept_M19"/>
</dbReference>
<organism evidence="1">
    <name type="scientific">Tepidanaerobacter syntrophicus</name>
    <dbReference type="NCBI Taxonomy" id="224999"/>
    <lineage>
        <taxon>Bacteria</taxon>
        <taxon>Bacillati</taxon>
        <taxon>Bacillota</taxon>
        <taxon>Clostridia</taxon>
        <taxon>Thermosediminibacterales</taxon>
        <taxon>Tepidanaerobacteraceae</taxon>
        <taxon>Tepidanaerobacter</taxon>
    </lineage>
</organism>
<keyword evidence="2" id="KW-1185">Reference proteome</keyword>
<protein>
    <submittedName>
        <fullName evidence="1">Membrane dipeptidase</fullName>
    </submittedName>
</protein>
<reference evidence="1" key="1">
    <citation type="journal article" date="2016" name="Genome Announc.">
        <title>Draft Genome Sequence of the Syntrophic Lactate-Degrading Bacterium Tepidanaerobacter syntrophicus JLT.</title>
        <authorList>
            <person name="Matsuura N."/>
            <person name="Ohashi A."/>
            <person name="Tourlousse D.M."/>
            <person name="Sekiguchi Y."/>
        </authorList>
    </citation>
    <scope>NUCLEOTIDE SEQUENCE [LARGE SCALE GENOMIC DNA]</scope>
    <source>
        <strain evidence="1">JL</strain>
    </source>
</reference>
<proteinExistence type="predicted"/>
<name>A0A0U9HJK4_9FIRM</name>
<dbReference type="Pfam" id="PF01244">
    <property type="entry name" value="Peptidase_M19"/>
    <property type="match status" value="1"/>
</dbReference>
<dbReference type="GO" id="GO:0006508">
    <property type="term" value="P:proteolysis"/>
    <property type="evidence" value="ECO:0007669"/>
    <property type="project" value="InterPro"/>
</dbReference>
<dbReference type="STRING" id="224999.GCA_001485475_00449"/>
<evidence type="ECO:0000313" key="1">
    <source>
        <dbReference type="EMBL" id="GAQ24467.1"/>
    </source>
</evidence>
<evidence type="ECO:0000313" key="2">
    <source>
        <dbReference type="Proteomes" id="UP000062160"/>
    </source>
</evidence>
<dbReference type="Gene3D" id="3.20.20.140">
    <property type="entry name" value="Metal-dependent hydrolases"/>
    <property type="match status" value="1"/>
</dbReference>
<dbReference type="SUPFAM" id="SSF51556">
    <property type="entry name" value="Metallo-dependent hydrolases"/>
    <property type="match status" value="1"/>
</dbReference>
<sequence length="400" mass="45033">MGIKTAYKGYKAYSYLEPGKDYQDFEFVDWNWTGGYLVPLDETQEERVQRLAKEKIFIALHEHPTLFPKDMSKTPEYNTAGREFCAYEALSHSCIDCVFDNMMDGTNTISSKAGWKWQDIIHDLGMRLCDIAHQDFLIHCKRVEDIYKAHEEGKIAWVAVVEGAAPIENELDRIDILYGLGVRQLGITYSESNALGNGLKEDNDGGLTKFGKAAVERMNKVGMLIDVSHCGPKTAYDAVTYSQKPIIASHCGARALWDSKRLFHDDLIKAIAEKGGVVGVEAAPHTTMTKTHMTHDIESVMEHFEYIANLVGIEHVSFGTDSLYGDHVALHNVYSANLSKKETSNINAEYEEVKYVKGLENPTEGSWNIIRWLVKHGYSDEDIEKVISGNALRVLKQVWS</sequence>
<dbReference type="PANTHER" id="PTHR10443">
    <property type="entry name" value="MICROSOMAL DIPEPTIDASE"/>
    <property type="match status" value="1"/>
</dbReference>
<gene>
    <name evidence="1" type="ORF">TSYNT_5296</name>
</gene>
<dbReference type="PROSITE" id="PS51365">
    <property type="entry name" value="RENAL_DIPEPTIDASE_2"/>
    <property type="match status" value="1"/>
</dbReference>
<dbReference type="PANTHER" id="PTHR10443:SF12">
    <property type="entry name" value="DIPEPTIDASE"/>
    <property type="match status" value="1"/>
</dbReference>
<accession>A0A0U9HJK4</accession>
<dbReference type="AlphaFoldDB" id="A0A0U9HJK4"/>
<dbReference type="GO" id="GO:0070573">
    <property type="term" value="F:metallodipeptidase activity"/>
    <property type="evidence" value="ECO:0007669"/>
    <property type="project" value="InterPro"/>
</dbReference>
<dbReference type="Proteomes" id="UP000062160">
    <property type="component" value="Unassembled WGS sequence"/>
</dbReference>
<dbReference type="EMBL" id="DF976999">
    <property type="protein sequence ID" value="GAQ24467.1"/>
    <property type="molecule type" value="Genomic_DNA"/>
</dbReference>
<dbReference type="InterPro" id="IPR032466">
    <property type="entry name" value="Metal_Hydrolase"/>
</dbReference>